<accession>A0A6C0LPK8</accession>
<dbReference type="AlphaFoldDB" id="A0A6C0LPK8"/>
<evidence type="ECO:0000256" key="4">
    <source>
        <dbReference type="ARBA" id="ARBA00022691"/>
    </source>
</evidence>
<sequence>MNRETITAKSRAELVSICKTNNIKGYSGKSIADLILLLMSSSSDNDNDTDTHNKFVYQTMLTCIGNKRKLVSYIRNIVDEVRVILSKDKLNIVDGFAGSSVVSRELSYLSNNLYTNDMELYSYLMAYCYLVNPSEHQKERISYHIHRMNEIADNGPYHEGIISKLYAPKDSKDIKEGERCFYTRENALIIDTLRKYISEHIETELANYCLVPLLNKASINTNTAGVFKGFYKKGNIGCFGGKGENALSRITKAIRLDIPIWNYSNYTAYPSNKDINVLVNELPNDIDIMYLDPPYNQHPYGSNYFMLNIIAKNEEPAEISTISGIPTDWTKSNYNKHRTAVLSMGKLLADGLAKSTYILISYNNEGIITDSDWNTLFEPYNVKKYEIKYDTYKGSRNLKERSDKVVEIMYLVSKR</sequence>
<organism evidence="6">
    <name type="scientific">viral metagenome</name>
    <dbReference type="NCBI Taxonomy" id="1070528"/>
    <lineage>
        <taxon>unclassified sequences</taxon>
        <taxon>metagenomes</taxon>
        <taxon>organismal metagenomes</taxon>
    </lineage>
</organism>
<name>A0A6C0LPK8_9ZZZZ</name>
<dbReference type="InterPro" id="IPR012327">
    <property type="entry name" value="MeTrfase_D12"/>
</dbReference>
<evidence type="ECO:0000256" key="3">
    <source>
        <dbReference type="ARBA" id="ARBA00022679"/>
    </source>
</evidence>
<dbReference type="SUPFAM" id="SSF53335">
    <property type="entry name" value="S-adenosyl-L-methionine-dependent methyltransferases"/>
    <property type="match status" value="1"/>
</dbReference>
<dbReference type="InterPro" id="IPR029063">
    <property type="entry name" value="SAM-dependent_MTases_sf"/>
</dbReference>
<dbReference type="InterPro" id="IPR002052">
    <property type="entry name" value="DNA_methylase_N6_adenine_CS"/>
</dbReference>
<dbReference type="EC" id="2.1.1.72" evidence="1"/>
<comment type="catalytic activity">
    <reaction evidence="5">
        <text>a 2'-deoxyadenosine in DNA + S-adenosyl-L-methionine = an N(6)-methyl-2'-deoxyadenosine in DNA + S-adenosyl-L-homocysteine + H(+)</text>
        <dbReference type="Rhea" id="RHEA:15197"/>
        <dbReference type="Rhea" id="RHEA-COMP:12418"/>
        <dbReference type="Rhea" id="RHEA-COMP:12419"/>
        <dbReference type="ChEBI" id="CHEBI:15378"/>
        <dbReference type="ChEBI" id="CHEBI:57856"/>
        <dbReference type="ChEBI" id="CHEBI:59789"/>
        <dbReference type="ChEBI" id="CHEBI:90615"/>
        <dbReference type="ChEBI" id="CHEBI:90616"/>
        <dbReference type="EC" id="2.1.1.72"/>
    </reaction>
</comment>
<dbReference type="GO" id="GO:0032259">
    <property type="term" value="P:methylation"/>
    <property type="evidence" value="ECO:0007669"/>
    <property type="project" value="UniProtKB-KW"/>
</dbReference>
<dbReference type="GO" id="GO:0009007">
    <property type="term" value="F:site-specific DNA-methyltransferase (adenine-specific) activity"/>
    <property type="evidence" value="ECO:0007669"/>
    <property type="project" value="UniProtKB-EC"/>
</dbReference>
<evidence type="ECO:0000256" key="2">
    <source>
        <dbReference type="ARBA" id="ARBA00022603"/>
    </source>
</evidence>
<evidence type="ECO:0000256" key="5">
    <source>
        <dbReference type="ARBA" id="ARBA00047942"/>
    </source>
</evidence>
<dbReference type="EMBL" id="MN740525">
    <property type="protein sequence ID" value="QHU31222.1"/>
    <property type="molecule type" value="Genomic_DNA"/>
</dbReference>
<evidence type="ECO:0000313" key="6">
    <source>
        <dbReference type="EMBL" id="QHU31222.1"/>
    </source>
</evidence>
<protein>
    <recommendedName>
        <fullName evidence="1">site-specific DNA-methyltransferase (adenine-specific)</fullName>
        <ecNumber evidence="1">2.1.1.72</ecNumber>
    </recommendedName>
</protein>
<dbReference type="GO" id="GO:0009307">
    <property type="term" value="P:DNA restriction-modification system"/>
    <property type="evidence" value="ECO:0007669"/>
    <property type="project" value="InterPro"/>
</dbReference>
<keyword evidence="2" id="KW-0489">Methyltransferase</keyword>
<proteinExistence type="predicted"/>
<dbReference type="Pfam" id="PF02086">
    <property type="entry name" value="MethyltransfD12"/>
    <property type="match status" value="1"/>
</dbReference>
<dbReference type="GO" id="GO:0003676">
    <property type="term" value="F:nucleic acid binding"/>
    <property type="evidence" value="ECO:0007669"/>
    <property type="project" value="InterPro"/>
</dbReference>
<dbReference type="PROSITE" id="PS00092">
    <property type="entry name" value="N6_MTASE"/>
    <property type="match status" value="1"/>
</dbReference>
<evidence type="ECO:0000256" key="1">
    <source>
        <dbReference type="ARBA" id="ARBA00011900"/>
    </source>
</evidence>
<keyword evidence="4" id="KW-0949">S-adenosyl-L-methionine</keyword>
<reference evidence="6" key="1">
    <citation type="journal article" date="2020" name="Nature">
        <title>Giant virus diversity and host interactions through global metagenomics.</title>
        <authorList>
            <person name="Schulz F."/>
            <person name="Roux S."/>
            <person name="Paez-Espino D."/>
            <person name="Jungbluth S."/>
            <person name="Walsh D.A."/>
            <person name="Denef V.J."/>
            <person name="McMahon K.D."/>
            <person name="Konstantinidis K.T."/>
            <person name="Eloe-Fadrosh E.A."/>
            <person name="Kyrpides N.C."/>
            <person name="Woyke T."/>
        </authorList>
    </citation>
    <scope>NUCLEOTIDE SEQUENCE</scope>
    <source>
        <strain evidence="6">GVMAG-M-3300027963-21</strain>
    </source>
</reference>
<keyword evidence="3" id="KW-0808">Transferase</keyword>